<evidence type="ECO:0000259" key="8">
    <source>
        <dbReference type="PROSITE" id="PS50928"/>
    </source>
</evidence>
<evidence type="ECO:0000256" key="5">
    <source>
        <dbReference type="ARBA" id="ARBA00022989"/>
    </source>
</evidence>
<dbReference type="InterPro" id="IPR043429">
    <property type="entry name" value="ArtM/GltK/GlnP/TcyL/YhdX-like"/>
</dbReference>
<dbReference type="NCBIfam" id="TIGR01726">
    <property type="entry name" value="HEQRo_perm_3TM"/>
    <property type="match status" value="1"/>
</dbReference>
<keyword evidence="6 7" id="KW-0472">Membrane</keyword>
<evidence type="ECO:0000313" key="10">
    <source>
        <dbReference type="Proteomes" id="UP001500301"/>
    </source>
</evidence>
<gene>
    <name evidence="9" type="ORF">GCM10022263_20430</name>
</gene>
<evidence type="ECO:0000256" key="7">
    <source>
        <dbReference type="RuleBase" id="RU363032"/>
    </source>
</evidence>
<dbReference type="PANTHER" id="PTHR30614:SF21">
    <property type="entry name" value="AMINO ACID ABC TRANSPORTER PERMEASE"/>
    <property type="match status" value="1"/>
</dbReference>
<keyword evidence="2 7" id="KW-0813">Transport</keyword>
<feature type="transmembrane region" description="Helical" evidence="7">
    <location>
        <begin position="59"/>
        <end position="92"/>
    </location>
</feature>
<keyword evidence="5 7" id="KW-1133">Transmembrane helix</keyword>
<protein>
    <submittedName>
        <fullName evidence="9">Amino acid ABC transporter permease</fullName>
    </submittedName>
</protein>
<reference evidence="10" key="1">
    <citation type="journal article" date="2019" name="Int. J. Syst. Evol. Microbiol.">
        <title>The Global Catalogue of Microorganisms (GCM) 10K type strain sequencing project: providing services to taxonomists for standard genome sequencing and annotation.</title>
        <authorList>
            <consortium name="The Broad Institute Genomics Platform"/>
            <consortium name="The Broad Institute Genome Sequencing Center for Infectious Disease"/>
            <person name="Wu L."/>
            <person name="Ma J."/>
        </authorList>
    </citation>
    <scope>NUCLEOTIDE SEQUENCE [LARGE SCALE GENOMIC DNA]</scope>
    <source>
        <strain evidence="10">JCM 17460</strain>
    </source>
</reference>
<evidence type="ECO:0000256" key="3">
    <source>
        <dbReference type="ARBA" id="ARBA00022475"/>
    </source>
</evidence>
<dbReference type="Proteomes" id="UP001500301">
    <property type="component" value="Unassembled WGS sequence"/>
</dbReference>
<evidence type="ECO:0000256" key="6">
    <source>
        <dbReference type="ARBA" id="ARBA00023136"/>
    </source>
</evidence>
<dbReference type="PROSITE" id="PS50928">
    <property type="entry name" value="ABC_TM1"/>
    <property type="match status" value="1"/>
</dbReference>
<keyword evidence="3" id="KW-1003">Cell membrane</keyword>
<feature type="transmembrane region" description="Helical" evidence="7">
    <location>
        <begin position="245"/>
        <end position="266"/>
    </location>
</feature>
<organism evidence="9 10">
    <name type="scientific">Nocardioides daeguensis</name>
    <dbReference type="NCBI Taxonomy" id="908359"/>
    <lineage>
        <taxon>Bacteria</taxon>
        <taxon>Bacillati</taxon>
        <taxon>Actinomycetota</taxon>
        <taxon>Actinomycetes</taxon>
        <taxon>Propionibacteriales</taxon>
        <taxon>Nocardioidaceae</taxon>
        <taxon>Nocardioides</taxon>
    </lineage>
</organism>
<comment type="caution">
    <text evidence="9">The sequence shown here is derived from an EMBL/GenBank/DDBJ whole genome shotgun (WGS) entry which is preliminary data.</text>
</comment>
<dbReference type="PANTHER" id="PTHR30614">
    <property type="entry name" value="MEMBRANE COMPONENT OF AMINO ACID ABC TRANSPORTER"/>
    <property type="match status" value="1"/>
</dbReference>
<evidence type="ECO:0000256" key="4">
    <source>
        <dbReference type="ARBA" id="ARBA00022692"/>
    </source>
</evidence>
<proteinExistence type="inferred from homology"/>
<sequence length="290" mass="31484">MTASVLFDAPGPATRVRHRIYTVVASAAIAALVVYAVWKLGDDGQFEYSLWEPFLTPDYISALLVDGLVVTVTMAVFAIVGAVVFGFLFGVAKMSEHAFVRWPAWLVVEFFRAMPVLLLMIFVYYAWFIGTHGSFLWVDERGGFLAVVIALTCYNGAVLAEVVRAGVGAIPKGQAEAAYAVGMRKTQVMTLILLPQAVKVMLPAIISQMVVALKDTSLGYAVAAPGLTKIGQQIYKEFHNQVPTAIVLGVLYVGLNLLLTLLATWIQKRFVGERRIDVVAAAAGIDQDRA</sequence>
<comment type="subcellular location">
    <subcellularLocation>
        <location evidence="1 7">Cell membrane</location>
        <topology evidence="1 7">Multi-pass membrane protein</topology>
    </subcellularLocation>
</comment>
<accession>A0ABP6VAT3</accession>
<feature type="domain" description="ABC transmembrane type-1" evidence="8">
    <location>
        <begin position="68"/>
        <end position="263"/>
    </location>
</feature>
<comment type="similarity">
    <text evidence="7">Belongs to the binding-protein-dependent transport system permease family.</text>
</comment>
<dbReference type="Pfam" id="PF00528">
    <property type="entry name" value="BPD_transp_1"/>
    <property type="match status" value="1"/>
</dbReference>
<name>A0ABP6VAT3_9ACTN</name>
<dbReference type="CDD" id="cd06261">
    <property type="entry name" value="TM_PBP2"/>
    <property type="match status" value="1"/>
</dbReference>
<evidence type="ECO:0000256" key="1">
    <source>
        <dbReference type="ARBA" id="ARBA00004651"/>
    </source>
</evidence>
<evidence type="ECO:0000313" key="9">
    <source>
        <dbReference type="EMBL" id="GAA3531772.1"/>
    </source>
</evidence>
<keyword evidence="10" id="KW-1185">Reference proteome</keyword>
<dbReference type="RefSeq" id="WP_218232853.1">
    <property type="nucleotide sequence ID" value="NZ_BAABBB010000009.1"/>
</dbReference>
<feature type="transmembrane region" description="Helical" evidence="7">
    <location>
        <begin position="188"/>
        <end position="211"/>
    </location>
</feature>
<feature type="transmembrane region" description="Helical" evidence="7">
    <location>
        <begin position="142"/>
        <end position="167"/>
    </location>
</feature>
<evidence type="ECO:0000256" key="2">
    <source>
        <dbReference type="ARBA" id="ARBA00022448"/>
    </source>
</evidence>
<dbReference type="EMBL" id="BAABBB010000009">
    <property type="protein sequence ID" value="GAA3531772.1"/>
    <property type="molecule type" value="Genomic_DNA"/>
</dbReference>
<dbReference type="InterPro" id="IPR000515">
    <property type="entry name" value="MetI-like"/>
</dbReference>
<feature type="transmembrane region" description="Helical" evidence="7">
    <location>
        <begin position="20"/>
        <end position="39"/>
    </location>
</feature>
<feature type="transmembrane region" description="Helical" evidence="7">
    <location>
        <begin position="104"/>
        <end position="130"/>
    </location>
</feature>
<keyword evidence="4 7" id="KW-0812">Transmembrane</keyword>
<dbReference type="InterPro" id="IPR010065">
    <property type="entry name" value="AA_ABC_transptr_permease_3TM"/>
</dbReference>